<dbReference type="InterPro" id="IPR003593">
    <property type="entry name" value="AAA+_ATPase"/>
</dbReference>
<name>A0ABW3LKD2_9BACI</name>
<keyword evidence="7" id="KW-1005">Bacterial flagellum biogenesis</keyword>
<comment type="function">
    <text evidence="12">Necessary for flagellar biosynthesis. May be involved in translocation of the flagellum.</text>
</comment>
<feature type="region of interest" description="Disordered" evidence="14">
    <location>
        <begin position="57"/>
        <end position="79"/>
    </location>
</feature>
<keyword evidence="4" id="KW-0813">Transport</keyword>
<dbReference type="InterPro" id="IPR000897">
    <property type="entry name" value="SRP54_GTPase_dom"/>
</dbReference>
<evidence type="ECO:0000256" key="5">
    <source>
        <dbReference type="ARBA" id="ARBA00022475"/>
    </source>
</evidence>
<evidence type="ECO:0000256" key="1">
    <source>
        <dbReference type="ARBA" id="ARBA00004413"/>
    </source>
</evidence>
<evidence type="ECO:0000256" key="4">
    <source>
        <dbReference type="ARBA" id="ARBA00022448"/>
    </source>
</evidence>
<dbReference type="SMART" id="SM00962">
    <property type="entry name" value="SRP54"/>
    <property type="match status" value="1"/>
</dbReference>
<keyword evidence="17" id="KW-0966">Cell projection</keyword>
<keyword evidence="6" id="KW-0547">Nucleotide-binding</keyword>
<organism evidence="17 18">
    <name type="scientific">Virgibacillus byunsanensis</name>
    <dbReference type="NCBI Taxonomy" id="570945"/>
    <lineage>
        <taxon>Bacteria</taxon>
        <taxon>Bacillati</taxon>
        <taxon>Bacillota</taxon>
        <taxon>Bacilli</taxon>
        <taxon>Bacillales</taxon>
        <taxon>Bacillaceae</taxon>
        <taxon>Virgibacillus</taxon>
    </lineage>
</organism>
<dbReference type="InterPro" id="IPR047040">
    <property type="entry name" value="FlhF__GTPase_dom"/>
</dbReference>
<keyword evidence="11" id="KW-1006">Bacterial flagellum protein export</keyword>
<dbReference type="RefSeq" id="WP_390360512.1">
    <property type="nucleotide sequence ID" value="NZ_JBHTKJ010000012.1"/>
</dbReference>
<evidence type="ECO:0000256" key="2">
    <source>
        <dbReference type="ARBA" id="ARBA00008531"/>
    </source>
</evidence>
<evidence type="ECO:0000256" key="14">
    <source>
        <dbReference type="SAM" id="MobiDB-lite"/>
    </source>
</evidence>
<feature type="domain" description="SRP54-type proteins GTP-binding" evidence="16">
    <location>
        <begin position="175"/>
        <end position="366"/>
    </location>
</feature>
<protein>
    <recommendedName>
        <fullName evidence="3 13">Flagellar biosynthesis protein FlhF</fullName>
    </recommendedName>
</protein>
<evidence type="ECO:0000256" key="10">
    <source>
        <dbReference type="ARBA" id="ARBA00023136"/>
    </source>
</evidence>
<keyword evidence="17" id="KW-0282">Flagellum</keyword>
<keyword evidence="10" id="KW-0472">Membrane</keyword>
<keyword evidence="18" id="KW-1185">Reference proteome</keyword>
<keyword evidence="17" id="KW-0969">Cilium</keyword>
<proteinExistence type="inferred from homology"/>
<reference evidence="18" key="1">
    <citation type="journal article" date="2019" name="Int. J. Syst. Evol. Microbiol.">
        <title>The Global Catalogue of Microorganisms (GCM) 10K type strain sequencing project: providing services to taxonomists for standard genome sequencing and annotation.</title>
        <authorList>
            <consortium name="The Broad Institute Genomics Platform"/>
            <consortium name="The Broad Institute Genome Sequencing Center for Infectious Disease"/>
            <person name="Wu L."/>
            <person name="Ma J."/>
        </authorList>
    </citation>
    <scope>NUCLEOTIDE SEQUENCE [LARGE SCALE GENOMIC DNA]</scope>
    <source>
        <strain evidence="18">CCUG 56754</strain>
    </source>
</reference>
<evidence type="ECO:0000256" key="12">
    <source>
        <dbReference type="ARBA" id="ARBA00025337"/>
    </source>
</evidence>
<evidence type="ECO:0000259" key="16">
    <source>
        <dbReference type="SMART" id="SM00962"/>
    </source>
</evidence>
<accession>A0ABW3LKD2</accession>
<dbReference type="CDD" id="cd17873">
    <property type="entry name" value="FlhF"/>
    <property type="match status" value="1"/>
</dbReference>
<evidence type="ECO:0000256" key="8">
    <source>
        <dbReference type="ARBA" id="ARBA00022927"/>
    </source>
</evidence>
<sequence>MKVKKYVAPTMPEAMHQIRKELGSDAVILNSKEVNNGGFLGLFKKRSIEVIAALDRQPHVPSSKDTSRSKPVIKESLPKGQTDTDILGEIRHLKKMVEQQSSEKQDYKADYKIAYQHLRDQEIVAEIAIEIINSVVEDHENKSVNPELDEILYDTQKEIESRLGKLSFEGLSFHKKIIHLVGPTGVGKTTTLAKVAASSMLQKKKKIAFITADTYRIAAIEQLKTYADILDIPVEVAYDIQGYKAAIKKFEAYDLILVDTAGRNFRDPRYIEELKSNIDFNDDIETFLVLSLTAKPKDIVEIYEQFQHIPIKEVIFTKIDETRQYGSMLNISLHKKMGIAYMTNGQDVPDDLILPTPKVISNYIMGAYRNV</sequence>
<evidence type="ECO:0000256" key="11">
    <source>
        <dbReference type="ARBA" id="ARBA00023225"/>
    </source>
</evidence>
<dbReference type="PANTHER" id="PTHR43134">
    <property type="entry name" value="SIGNAL RECOGNITION PARTICLE RECEPTOR SUBUNIT ALPHA"/>
    <property type="match status" value="1"/>
</dbReference>
<evidence type="ECO:0000313" key="17">
    <source>
        <dbReference type="EMBL" id="MFD1037969.1"/>
    </source>
</evidence>
<dbReference type="NCBIfam" id="TIGR03499">
    <property type="entry name" value="FlhF"/>
    <property type="match status" value="1"/>
</dbReference>
<evidence type="ECO:0000256" key="6">
    <source>
        <dbReference type="ARBA" id="ARBA00022741"/>
    </source>
</evidence>
<evidence type="ECO:0000256" key="9">
    <source>
        <dbReference type="ARBA" id="ARBA00023134"/>
    </source>
</evidence>
<dbReference type="Gene3D" id="1.20.120.1380">
    <property type="entry name" value="Flagellar FlhF biosynthesis protein, N domain"/>
    <property type="match status" value="1"/>
</dbReference>
<evidence type="ECO:0000256" key="3">
    <source>
        <dbReference type="ARBA" id="ARBA00014919"/>
    </source>
</evidence>
<keyword evidence="5" id="KW-1003">Cell membrane</keyword>
<gene>
    <name evidence="17" type="primary">flhF</name>
    <name evidence="17" type="ORF">ACFQ3N_06050</name>
</gene>
<dbReference type="SUPFAM" id="SSF52540">
    <property type="entry name" value="P-loop containing nucleoside triphosphate hydrolases"/>
    <property type="match status" value="1"/>
</dbReference>
<comment type="caution">
    <text evidence="17">The sequence shown here is derived from an EMBL/GenBank/DDBJ whole genome shotgun (WGS) entry which is preliminary data.</text>
</comment>
<comment type="subcellular location">
    <subcellularLocation>
        <location evidence="1">Cell membrane</location>
        <topology evidence="1">Peripheral membrane protein</topology>
        <orientation evidence="1">Cytoplasmic side</orientation>
    </subcellularLocation>
</comment>
<evidence type="ECO:0000259" key="15">
    <source>
        <dbReference type="SMART" id="SM00382"/>
    </source>
</evidence>
<evidence type="ECO:0000256" key="13">
    <source>
        <dbReference type="NCBIfam" id="TIGR03499"/>
    </source>
</evidence>
<feature type="domain" description="AAA+ ATPase" evidence="15">
    <location>
        <begin position="174"/>
        <end position="320"/>
    </location>
</feature>
<feature type="compositionally biased region" description="Basic and acidic residues" evidence="14">
    <location>
        <begin position="65"/>
        <end position="77"/>
    </location>
</feature>
<dbReference type="EMBL" id="JBHTKJ010000012">
    <property type="protein sequence ID" value="MFD1037969.1"/>
    <property type="molecule type" value="Genomic_DNA"/>
</dbReference>
<dbReference type="Proteomes" id="UP001597040">
    <property type="component" value="Unassembled WGS sequence"/>
</dbReference>
<dbReference type="Pfam" id="PF00448">
    <property type="entry name" value="SRP54"/>
    <property type="match status" value="1"/>
</dbReference>
<evidence type="ECO:0000256" key="7">
    <source>
        <dbReference type="ARBA" id="ARBA00022795"/>
    </source>
</evidence>
<dbReference type="Gene3D" id="3.40.50.300">
    <property type="entry name" value="P-loop containing nucleotide triphosphate hydrolases"/>
    <property type="match status" value="1"/>
</dbReference>
<evidence type="ECO:0000313" key="18">
    <source>
        <dbReference type="Proteomes" id="UP001597040"/>
    </source>
</evidence>
<dbReference type="InterPro" id="IPR020006">
    <property type="entry name" value="FlhF"/>
</dbReference>
<comment type="similarity">
    <text evidence="2">Belongs to the GTP-binding SRP family.</text>
</comment>
<dbReference type="SMART" id="SM00382">
    <property type="entry name" value="AAA"/>
    <property type="match status" value="1"/>
</dbReference>
<keyword evidence="9" id="KW-0342">GTP-binding</keyword>
<dbReference type="PANTHER" id="PTHR43134:SF3">
    <property type="entry name" value="FLAGELLAR BIOSYNTHESIS PROTEIN FLHF"/>
    <property type="match status" value="1"/>
</dbReference>
<dbReference type="InterPro" id="IPR027417">
    <property type="entry name" value="P-loop_NTPase"/>
</dbReference>
<keyword evidence="8" id="KW-0653">Protein transport</keyword>